<sequence length="361" mass="39606">MHSKEDIDYIEALPIKTLRAFRSTVLSSWALQMNPEMPSHYDWVDIKQLKAYLAQSTDIGALIIKSEPQDTSSVPATTSALFGSTIIKREEDDTPSPLGVTRSYREIQDGVIEILDSESDEDVVSPPRLSYSSTHPKKDYAGTFPLSIKDAIASPSVPAKKSVVWEPSSTVWLDEGITSEVCTSHQEHGLTGKATVKRLERLTAIPSVWPVLKSTAFLVQYGDKYVVDKEHTIDGIVLDLDNDSWVSRPGASSSETKSMVTPWPGASPVLCRTARHECRGCRKCRSIDDDILGTPRRELDTSTRDTLLAGVRNTRQDAGSTPTSTAATFLSVIFARKCKAVDLSGTICGGSPQVRSYRVRS</sequence>
<proteinExistence type="predicted"/>
<evidence type="ECO:0000313" key="2">
    <source>
        <dbReference type="Proteomes" id="UP001437256"/>
    </source>
</evidence>
<comment type="caution">
    <text evidence="1">The sequence shown here is derived from an EMBL/GenBank/DDBJ whole genome shotgun (WGS) entry which is preliminary data.</text>
</comment>
<protein>
    <submittedName>
        <fullName evidence="1">Uncharacterized protein</fullName>
    </submittedName>
</protein>
<organism evidence="1 2">
    <name type="scientific">Marasmius tenuissimus</name>
    <dbReference type="NCBI Taxonomy" id="585030"/>
    <lineage>
        <taxon>Eukaryota</taxon>
        <taxon>Fungi</taxon>
        <taxon>Dikarya</taxon>
        <taxon>Basidiomycota</taxon>
        <taxon>Agaricomycotina</taxon>
        <taxon>Agaricomycetes</taxon>
        <taxon>Agaricomycetidae</taxon>
        <taxon>Agaricales</taxon>
        <taxon>Marasmiineae</taxon>
        <taxon>Marasmiaceae</taxon>
        <taxon>Marasmius</taxon>
    </lineage>
</organism>
<gene>
    <name evidence="1" type="ORF">AAF712_006654</name>
</gene>
<evidence type="ECO:0000313" key="1">
    <source>
        <dbReference type="EMBL" id="KAL0066395.1"/>
    </source>
</evidence>
<accession>A0ABR2ZYP9</accession>
<name>A0ABR2ZYP9_9AGAR</name>
<keyword evidence="2" id="KW-1185">Reference proteome</keyword>
<dbReference type="EMBL" id="JBBXMP010000036">
    <property type="protein sequence ID" value="KAL0066395.1"/>
    <property type="molecule type" value="Genomic_DNA"/>
</dbReference>
<reference evidence="1 2" key="1">
    <citation type="submission" date="2024-05" db="EMBL/GenBank/DDBJ databases">
        <title>A draft genome resource for the thread blight pathogen Marasmius tenuissimus strain MS-2.</title>
        <authorList>
            <person name="Yulfo-Soto G.E."/>
            <person name="Baruah I.K."/>
            <person name="Amoako-Attah I."/>
            <person name="Bukari Y."/>
            <person name="Meinhardt L.W."/>
            <person name="Bailey B.A."/>
            <person name="Cohen S.P."/>
        </authorList>
    </citation>
    <scope>NUCLEOTIDE SEQUENCE [LARGE SCALE GENOMIC DNA]</scope>
    <source>
        <strain evidence="1 2">MS-2</strain>
    </source>
</reference>
<dbReference type="Proteomes" id="UP001437256">
    <property type="component" value="Unassembled WGS sequence"/>
</dbReference>